<dbReference type="InterPro" id="IPR027385">
    <property type="entry name" value="Beta-barrel_OMP"/>
</dbReference>
<sequence>MQRILAGLTILLLLVAASSSLGEGYAGMLGIGVGGGIAQVMGDDIDNYNFGPNMGLHVKYGIVPSWSLVGSFNYTWNTWSEDSKAKLVYMPFSLGAVYDFSSLMPPDTRWVPCLEGCLGLYQWKAEYDGETVVDPLSNEKLEASSLGLCLGAGVEIFPMQSLGISPNFRFHYIFSADQDKWGTEDDNEYLWDAGVGVTWYWPIGQSTPAGM</sequence>
<organism evidence="3 4">
    <name type="scientific">candidate division TA06 bacterium DG_24</name>
    <dbReference type="NCBI Taxonomy" id="1703770"/>
    <lineage>
        <taxon>Bacteria</taxon>
        <taxon>Bacteria division TA06</taxon>
    </lineage>
</organism>
<accession>A0A0S7WPP3</accession>
<evidence type="ECO:0000313" key="3">
    <source>
        <dbReference type="EMBL" id="KPJ52123.1"/>
    </source>
</evidence>
<evidence type="ECO:0000313" key="4">
    <source>
        <dbReference type="Proteomes" id="UP000052008"/>
    </source>
</evidence>
<dbReference type="Gene3D" id="2.40.160.20">
    <property type="match status" value="1"/>
</dbReference>
<protein>
    <recommendedName>
        <fullName evidence="2">Outer membrane protein beta-barrel domain-containing protein</fullName>
    </recommendedName>
</protein>
<reference evidence="3 4" key="1">
    <citation type="journal article" date="2015" name="Microbiome">
        <title>Genomic resolution of linkages in carbon, nitrogen, and sulfur cycling among widespread estuary sediment bacteria.</title>
        <authorList>
            <person name="Baker B.J."/>
            <person name="Lazar C.S."/>
            <person name="Teske A.P."/>
            <person name="Dick G.J."/>
        </authorList>
    </citation>
    <scope>NUCLEOTIDE SEQUENCE [LARGE SCALE GENOMIC DNA]</scope>
    <source>
        <strain evidence="3">DG_24</strain>
    </source>
</reference>
<name>A0A0S7WPP3_UNCT6</name>
<evidence type="ECO:0000259" key="2">
    <source>
        <dbReference type="Pfam" id="PF13505"/>
    </source>
</evidence>
<dbReference type="InterPro" id="IPR011250">
    <property type="entry name" value="OMP/PagP_B-barrel"/>
</dbReference>
<feature type="domain" description="Outer membrane protein beta-barrel" evidence="2">
    <location>
        <begin position="11"/>
        <end position="197"/>
    </location>
</feature>
<evidence type="ECO:0000256" key="1">
    <source>
        <dbReference type="ARBA" id="ARBA00022729"/>
    </source>
</evidence>
<keyword evidence="1" id="KW-0732">Signal</keyword>
<dbReference type="AlphaFoldDB" id="A0A0S7WPP3"/>
<proteinExistence type="predicted"/>
<comment type="caution">
    <text evidence="3">The sequence shown here is derived from an EMBL/GenBank/DDBJ whole genome shotgun (WGS) entry which is preliminary data.</text>
</comment>
<dbReference type="Pfam" id="PF13505">
    <property type="entry name" value="OMP_b-brl"/>
    <property type="match status" value="1"/>
</dbReference>
<dbReference type="EMBL" id="LIZS01000076">
    <property type="protein sequence ID" value="KPJ52123.1"/>
    <property type="molecule type" value="Genomic_DNA"/>
</dbReference>
<dbReference type="Proteomes" id="UP000052008">
    <property type="component" value="Unassembled WGS sequence"/>
</dbReference>
<gene>
    <name evidence="3" type="ORF">AMJ39_08610</name>
</gene>
<dbReference type="SUPFAM" id="SSF56925">
    <property type="entry name" value="OMPA-like"/>
    <property type="match status" value="1"/>
</dbReference>